<protein>
    <submittedName>
        <fullName evidence="2">SDR family oxidoreductase</fullName>
    </submittedName>
</protein>
<dbReference type="AlphaFoldDB" id="A0A8J7SCE3"/>
<evidence type="ECO:0000259" key="1">
    <source>
        <dbReference type="Pfam" id="PF01370"/>
    </source>
</evidence>
<comment type="caution">
    <text evidence="2">The sequence shown here is derived from an EMBL/GenBank/DDBJ whole genome shotgun (WGS) entry which is preliminary data.</text>
</comment>
<dbReference type="EMBL" id="JAEHHL010000001">
    <property type="protein sequence ID" value="MBK0398206.1"/>
    <property type="molecule type" value="Genomic_DNA"/>
</dbReference>
<dbReference type="InterPro" id="IPR001509">
    <property type="entry name" value="Epimerase_deHydtase"/>
</dbReference>
<accession>A0A8J7SCE3</accession>
<dbReference type="CDD" id="cd08948">
    <property type="entry name" value="5beta-POR_like_SDR_a"/>
    <property type="match status" value="1"/>
</dbReference>
<feature type="domain" description="NAD-dependent epimerase/dehydratase" evidence="1">
    <location>
        <begin position="5"/>
        <end position="237"/>
    </location>
</feature>
<sequence>MRGTVLIAGATGVIGQAAMHHFAALGGWQVLAISRRAPEPVAGVTHLPLDLTDARACREALSGHAVTHVVYAALYEKPDLVAGWRDPEQMAINLAMLRNLVEPLGPQLAHVSLFQGTKAYGVHIRPFPVPARESWPRHDHENFYWLQEDWLKARAAEAGFATTIFRPQVVFGDATGVAMNLTPVIGIWAAICKAEGRAFAFPGGPPYLLEAVDADLIARALAWAAGAETARGETFNITNGDVMVWQNVWPAIADALGVAPGPDEPLSLAGALPQKEDLWQEIVSRHGLRPASIRDLVGHSHHYADFVFAHGVRRPPAPALVSTIKLRQAGFHDCIDTEAMFRAQIAGLQERRIIPPRDSKGGTP</sequence>
<dbReference type="Gene3D" id="3.40.50.720">
    <property type="entry name" value="NAD(P)-binding Rossmann-like Domain"/>
    <property type="match status" value="1"/>
</dbReference>
<dbReference type="Pfam" id="PF01370">
    <property type="entry name" value="Epimerase"/>
    <property type="match status" value="1"/>
</dbReference>
<dbReference type="PANTHER" id="PTHR32487:SF0">
    <property type="entry name" value="3-OXO-DELTA(4,5)-STEROID 5-BETA-REDUCTASE"/>
    <property type="match status" value="1"/>
</dbReference>
<evidence type="ECO:0000313" key="3">
    <source>
        <dbReference type="Proteomes" id="UP000655420"/>
    </source>
</evidence>
<keyword evidence="3" id="KW-1185">Reference proteome</keyword>
<reference evidence="2" key="1">
    <citation type="submission" date="2020-12" db="EMBL/GenBank/DDBJ databases">
        <title>Bacterial taxonomy.</title>
        <authorList>
            <person name="Pan X."/>
        </authorList>
    </citation>
    <scope>NUCLEOTIDE SEQUENCE</scope>
    <source>
        <strain evidence="2">M0105</strain>
    </source>
</reference>
<name>A0A8J7SCE3_9RHOB</name>
<proteinExistence type="predicted"/>
<dbReference type="Proteomes" id="UP000655420">
    <property type="component" value="Unassembled WGS sequence"/>
</dbReference>
<evidence type="ECO:0000313" key="2">
    <source>
        <dbReference type="EMBL" id="MBK0398206.1"/>
    </source>
</evidence>
<dbReference type="InterPro" id="IPR055222">
    <property type="entry name" value="PRISE-like_Rossmann-fold"/>
</dbReference>
<dbReference type="PANTHER" id="PTHR32487">
    <property type="entry name" value="3-OXO-DELTA(4,5)-STEROID 5-BETA-REDUCTASE"/>
    <property type="match status" value="1"/>
</dbReference>
<dbReference type="InterPro" id="IPR036291">
    <property type="entry name" value="NAD(P)-bd_dom_sf"/>
</dbReference>
<organism evidence="2 3">
    <name type="scientific">Thermohalobaculum xanthum</name>
    <dbReference type="NCBI Taxonomy" id="2753746"/>
    <lineage>
        <taxon>Bacteria</taxon>
        <taxon>Pseudomonadati</taxon>
        <taxon>Pseudomonadota</taxon>
        <taxon>Alphaproteobacteria</taxon>
        <taxon>Rhodobacterales</taxon>
        <taxon>Paracoccaceae</taxon>
        <taxon>Thermohalobaculum</taxon>
    </lineage>
</organism>
<dbReference type="SUPFAM" id="SSF51735">
    <property type="entry name" value="NAD(P)-binding Rossmann-fold domains"/>
    <property type="match status" value="1"/>
</dbReference>
<dbReference type="RefSeq" id="WP_200607044.1">
    <property type="nucleotide sequence ID" value="NZ_JAEHHL010000001.1"/>
</dbReference>
<gene>
    <name evidence="2" type="ORF">H0I76_03310</name>
</gene>